<dbReference type="EMBL" id="QOUW02000143">
    <property type="protein sequence ID" value="RIW04517.1"/>
    <property type="molecule type" value="Genomic_DNA"/>
</dbReference>
<evidence type="ECO:0000313" key="3">
    <source>
        <dbReference type="Proteomes" id="UP000253437"/>
    </source>
</evidence>
<dbReference type="GO" id="GO:0000731">
    <property type="term" value="P:DNA synthesis involved in DNA repair"/>
    <property type="evidence" value="ECO:0007669"/>
    <property type="project" value="TreeGrafter"/>
</dbReference>
<dbReference type="PANTHER" id="PTHR32182">
    <property type="entry name" value="DNA REPLICATION AND REPAIR PROTEIN RECF"/>
    <property type="match status" value="1"/>
</dbReference>
<dbReference type="GO" id="GO:0016887">
    <property type="term" value="F:ATP hydrolysis activity"/>
    <property type="evidence" value="ECO:0007669"/>
    <property type="project" value="InterPro"/>
</dbReference>
<gene>
    <name evidence="2" type="ORF">DS957_023495</name>
</gene>
<name>A0A8B3DFQ0_VIBHA</name>
<dbReference type="Gene3D" id="3.40.50.300">
    <property type="entry name" value="P-loop containing nucleotide triphosphate hydrolases"/>
    <property type="match status" value="1"/>
</dbReference>
<organism evidence="2 3">
    <name type="scientific">Vibrio harveyi</name>
    <name type="common">Beneckea harveyi</name>
    <dbReference type="NCBI Taxonomy" id="669"/>
    <lineage>
        <taxon>Bacteria</taxon>
        <taxon>Pseudomonadati</taxon>
        <taxon>Pseudomonadota</taxon>
        <taxon>Gammaproteobacteria</taxon>
        <taxon>Vibrionales</taxon>
        <taxon>Vibrionaceae</taxon>
        <taxon>Vibrio</taxon>
    </lineage>
</organism>
<dbReference type="InterPro" id="IPR014555">
    <property type="entry name" value="RecF-like"/>
</dbReference>
<sequence length="361" mass="40510">MSKIDMLTIQGFKSIRSLDKLQLNNLNVLIGANGVGKSNFVSYFRMLHELVEGRLQVWTSKQGGADRVLSFGIKETSCFSSTLFFGRNGYHVALEPTTNEGFTFVSEKVHFKGDSVTTSPELGSGHMESLLKEHTKPISKFCYSSISSWKVFHFHDTSETAAVKRAGAAHDNEYLRSDASNLAAYLFKLQRENSEVYAQICKTVRLAVPFFDDFVLKPIQLASGEEQIRLLWKQADSDYPLWPSQLSDGSIRFICLVTALLQPNPPSTIIIDEPELGLHPYAITLLGALLRSASKRMQVIVSTQSVPLLNEFELDDLIVVEREEGASTFKRLDADKFRTWLDDYSVGELWEKNIIGGRPSK</sequence>
<dbReference type="Proteomes" id="UP000253437">
    <property type="component" value="Unassembled WGS sequence"/>
</dbReference>
<dbReference type="Pfam" id="PF13304">
    <property type="entry name" value="AAA_21"/>
    <property type="match status" value="1"/>
</dbReference>
<dbReference type="InterPro" id="IPR027417">
    <property type="entry name" value="P-loop_NTPase"/>
</dbReference>
<reference evidence="2 3" key="1">
    <citation type="submission" date="2018-08" db="EMBL/GenBank/DDBJ databases">
        <title>Vibrio harveyi strains pathogenic to white snook Centropomus viridis Lockington (1877) and potential probiotic bacteria.</title>
        <authorList>
            <person name="Soto-Rodriguez S."/>
            <person name="Gomez-Gil B."/>
            <person name="Lozano-Olvera R."/>
        </authorList>
    </citation>
    <scope>NUCLEOTIDE SEQUENCE [LARGE SCALE GENOMIC DNA]</scope>
    <source>
        <strain evidence="2 3">CAIM 1508</strain>
    </source>
</reference>
<dbReference type="SUPFAM" id="SSF52540">
    <property type="entry name" value="P-loop containing nucleoside triphosphate hydrolases"/>
    <property type="match status" value="1"/>
</dbReference>
<dbReference type="RefSeq" id="WP_039552602.1">
    <property type="nucleotide sequence ID" value="NZ_BGNF01000052.1"/>
</dbReference>
<feature type="domain" description="ATPase AAA-type core" evidence="1">
    <location>
        <begin position="26"/>
        <end position="309"/>
    </location>
</feature>
<proteinExistence type="predicted"/>
<dbReference type="AlphaFoldDB" id="A0A8B3DFQ0"/>
<dbReference type="InterPro" id="IPR003959">
    <property type="entry name" value="ATPase_AAA_core"/>
</dbReference>
<evidence type="ECO:0000259" key="1">
    <source>
        <dbReference type="Pfam" id="PF13304"/>
    </source>
</evidence>
<dbReference type="PANTHER" id="PTHR32182:SF22">
    <property type="entry name" value="ATP-DEPENDENT ENDONUCLEASE, OLD FAMILY-RELATED"/>
    <property type="match status" value="1"/>
</dbReference>
<accession>A0A8B3DFQ0</accession>
<evidence type="ECO:0000313" key="2">
    <source>
        <dbReference type="EMBL" id="RIW04517.1"/>
    </source>
</evidence>
<protein>
    <submittedName>
        <fullName evidence="2">Recombinase RecF</fullName>
    </submittedName>
</protein>
<comment type="caution">
    <text evidence="2">The sequence shown here is derived from an EMBL/GenBank/DDBJ whole genome shotgun (WGS) entry which is preliminary data.</text>
</comment>
<dbReference type="GO" id="GO:0006302">
    <property type="term" value="P:double-strand break repair"/>
    <property type="evidence" value="ECO:0007669"/>
    <property type="project" value="TreeGrafter"/>
</dbReference>
<dbReference type="PIRSF" id="PIRSF029347">
    <property type="entry name" value="RecF"/>
    <property type="match status" value="1"/>
</dbReference>
<dbReference type="GO" id="GO:0005524">
    <property type="term" value="F:ATP binding"/>
    <property type="evidence" value="ECO:0007669"/>
    <property type="project" value="InterPro"/>
</dbReference>